<dbReference type="PANTHER" id="PTHR31988">
    <property type="entry name" value="ESTERASE, PUTATIVE (DUF303)-RELATED"/>
    <property type="match status" value="1"/>
</dbReference>
<sequence>MGVGEFSKSVKYNSICFQYLSSRNALLELEDPVGEEHLGFEPAKTGSFIPSLAYNYAILNNKSIVVVQCAKGGSSLNKKAEEDNLGNWSIDGKLLKNSFIKIDAATVKSKTKLSAIIWSQGEADGAAIGRGRLLKNEYKQSLRNLILNYRERYGETLPFIIITTGRHTSCKVCDQGNAIVRDAQKEVAMEDEYTFIGYDETQYFIERNWMKDVVHYNQTGLNDIGEKLAHFITQNNIIK</sequence>
<dbReference type="AlphaFoldDB" id="A0A3E1QAK9"/>
<dbReference type="Proteomes" id="UP000261082">
    <property type="component" value="Unassembled WGS sequence"/>
</dbReference>
<dbReference type="SUPFAM" id="SSF52266">
    <property type="entry name" value="SGNH hydrolase"/>
    <property type="match status" value="1"/>
</dbReference>
<evidence type="ECO:0000256" key="1">
    <source>
        <dbReference type="ARBA" id="ARBA00022801"/>
    </source>
</evidence>
<dbReference type="InterPro" id="IPR036514">
    <property type="entry name" value="SGNH_hydro_sf"/>
</dbReference>
<dbReference type="PANTHER" id="PTHR31988:SF19">
    <property type="entry name" value="9-O-ACETYL-N-ACETYLNEURAMINIC ACID DEACETYLASE-RELATED"/>
    <property type="match status" value="1"/>
</dbReference>
<dbReference type="InterPro" id="IPR052940">
    <property type="entry name" value="Carb_Esterase_6"/>
</dbReference>
<name>A0A3E1QAK9_9FLAO</name>
<gene>
    <name evidence="3" type="ORF">DZ858_03520</name>
</gene>
<dbReference type="InterPro" id="IPR005181">
    <property type="entry name" value="SASA"/>
</dbReference>
<accession>A0A3E1QAK9</accession>
<evidence type="ECO:0000313" key="4">
    <source>
        <dbReference type="Proteomes" id="UP000261082"/>
    </source>
</evidence>
<evidence type="ECO:0000259" key="2">
    <source>
        <dbReference type="Pfam" id="PF03629"/>
    </source>
</evidence>
<dbReference type="EMBL" id="QVID01000001">
    <property type="protein sequence ID" value="RFN59157.1"/>
    <property type="molecule type" value="Genomic_DNA"/>
</dbReference>
<evidence type="ECO:0000313" key="3">
    <source>
        <dbReference type="EMBL" id="RFN59157.1"/>
    </source>
</evidence>
<dbReference type="Pfam" id="PF03629">
    <property type="entry name" value="SASA"/>
    <property type="match status" value="1"/>
</dbReference>
<keyword evidence="4" id="KW-1185">Reference proteome</keyword>
<proteinExistence type="predicted"/>
<keyword evidence="1" id="KW-0378">Hydrolase</keyword>
<protein>
    <recommendedName>
        <fullName evidence="2">Sialate O-acetylesterase domain-containing protein</fullName>
    </recommendedName>
</protein>
<organism evidence="3 4">
    <name type="scientific">Marixanthomonas ophiurae</name>
    <dbReference type="NCBI Taxonomy" id="387659"/>
    <lineage>
        <taxon>Bacteria</taxon>
        <taxon>Pseudomonadati</taxon>
        <taxon>Bacteroidota</taxon>
        <taxon>Flavobacteriia</taxon>
        <taxon>Flavobacteriales</taxon>
        <taxon>Flavobacteriaceae</taxon>
        <taxon>Marixanthomonas</taxon>
    </lineage>
</organism>
<dbReference type="Gene3D" id="3.40.50.1110">
    <property type="entry name" value="SGNH hydrolase"/>
    <property type="match status" value="1"/>
</dbReference>
<dbReference type="GO" id="GO:0016788">
    <property type="term" value="F:hydrolase activity, acting on ester bonds"/>
    <property type="evidence" value="ECO:0007669"/>
    <property type="project" value="UniProtKB-ARBA"/>
</dbReference>
<feature type="domain" description="Sialate O-acetylesterase" evidence="2">
    <location>
        <begin position="22"/>
        <end position="232"/>
    </location>
</feature>
<reference evidence="3 4" key="1">
    <citation type="journal article" date="2007" name="Int. J. Syst. Evol. Microbiol.">
        <title>Marixanthomonas ophiurae gen. nov., sp. nov., a marine bacterium of the family Flavobacteriaceae isolated from a deep-sea brittle star.</title>
        <authorList>
            <person name="Romanenko L.A."/>
            <person name="Uchino M."/>
            <person name="Frolova G.M."/>
            <person name="Mikhailov V.V."/>
        </authorList>
    </citation>
    <scope>NUCLEOTIDE SEQUENCE [LARGE SCALE GENOMIC DNA]</scope>
    <source>
        <strain evidence="3 4">KMM 3046</strain>
    </source>
</reference>
<comment type="caution">
    <text evidence="3">The sequence shown here is derived from an EMBL/GenBank/DDBJ whole genome shotgun (WGS) entry which is preliminary data.</text>
</comment>